<reference evidence="5 6" key="1">
    <citation type="submission" date="2014-05" db="EMBL/GenBank/DDBJ databases">
        <title>Draft genome sequence of a rare smut relative, Tilletiaria anomala UBC 951.</title>
        <authorList>
            <consortium name="DOE Joint Genome Institute"/>
            <person name="Toome M."/>
            <person name="Kuo A."/>
            <person name="Henrissat B."/>
            <person name="Lipzen A."/>
            <person name="Tritt A."/>
            <person name="Yoshinaga Y."/>
            <person name="Zane M."/>
            <person name="Barry K."/>
            <person name="Grigoriev I.V."/>
            <person name="Spatafora J.W."/>
            <person name="Aimea M.C."/>
        </authorList>
    </citation>
    <scope>NUCLEOTIDE SEQUENCE [LARGE SCALE GENOMIC DNA]</scope>
    <source>
        <strain evidence="5 6">UBC 951</strain>
    </source>
</reference>
<feature type="compositionally biased region" description="Polar residues" evidence="4">
    <location>
        <begin position="1"/>
        <end position="14"/>
    </location>
</feature>
<dbReference type="AlphaFoldDB" id="A0A066V9I3"/>
<evidence type="ECO:0000256" key="2">
    <source>
        <dbReference type="ARBA" id="ARBA00023128"/>
    </source>
</evidence>
<dbReference type="RefSeq" id="XP_013240689.1">
    <property type="nucleotide sequence ID" value="XM_013385235.1"/>
</dbReference>
<proteinExistence type="inferred from homology"/>
<dbReference type="Proteomes" id="UP000027361">
    <property type="component" value="Unassembled WGS sequence"/>
</dbReference>
<evidence type="ECO:0000256" key="3">
    <source>
        <dbReference type="ARBA" id="ARBA00043970"/>
    </source>
</evidence>
<comment type="caution">
    <text evidence="5">The sequence shown here is derived from an EMBL/GenBank/DDBJ whole genome shotgun (WGS) entry which is preliminary data.</text>
</comment>
<dbReference type="OMA" id="CAPQSVI"/>
<protein>
    <submittedName>
        <fullName evidence="5">Uncharacterized protein</fullName>
    </submittedName>
</protein>
<evidence type="ECO:0000313" key="6">
    <source>
        <dbReference type="Proteomes" id="UP000027361"/>
    </source>
</evidence>
<dbReference type="GO" id="GO:0006103">
    <property type="term" value="P:2-oxoglutarate metabolic process"/>
    <property type="evidence" value="ECO:0007669"/>
    <property type="project" value="InterPro"/>
</dbReference>
<sequence length="112" mass="12125">MNHSVLNASYPSTATERHPHPAAPKEIDFKHFQEVYRSGPHFNPDKVKSPAQLAAAQSSGQGASSQASSTNHQHGAVEDLHQLPERFWKTPALLLDEAEMDAINSGGASLRS</sequence>
<dbReference type="OrthoDB" id="2116030at2759"/>
<dbReference type="GO" id="GO:0005739">
    <property type="term" value="C:mitochondrion"/>
    <property type="evidence" value="ECO:0007669"/>
    <property type="project" value="UniProtKB-SubCell"/>
</dbReference>
<evidence type="ECO:0000256" key="1">
    <source>
        <dbReference type="ARBA" id="ARBA00004173"/>
    </source>
</evidence>
<keyword evidence="2" id="KW-0496">Mitochondrion</keyword>
<keyword evidence="6" id="KW-1185">Reference proteome</keyword>
<dbReference type="InParanoid" id="A0A066V9I3"/>
<dbReference type="InterPro" id="IPR020373">
    <property type="entry name" value="Kgd4/YMR-31"/>
</dbReference>
<evidence type="ECO:0000313" key="5">
    <source>
        <dbReference type="EMBL" id="KDN38377.1"/>
    </source>
</evidence>
<organism evidence="5 6">
    <name type="scientific">Tilletiaria anomala (strain ATCC 24038 / CBS 436.72 / UBC 951)</name>
    <dbReference type="NCBI Taxonomy" id="1037660"/>
    <lineage>
        <taxon>Eukaryota</taxon>
        <taxon>Fungi</taxon>
        <taxon>Dikarya</taxon>
        <taxon>Basidiomycota</taxon>
        <taxon>Ustilaginomycotina</taxon>
        <taxon>Exobasidiomycetes</taxon>
        <taxon>Georgefischeriales</taxon>
        <taxon>Tilletiariaceae</taxon>
        <taxon>Tilletiaria</taxon>
    </lineage>
</organism>
<dbReference type="GeneID" id="25262910"/>
<accession>A0A066V9I3</accession>
<comment type="similarity">
    <text evidence="3">Belongs to the alpha-ketoglutarate dehydrogenase component 4 family.</text>
</comment>
<evidence type="ECO:0000256" key="4">
    <source>
        <dbReference type="SAM" id="MobiDB-lite"/>
    </source>
</evidence>
<dbReference type="EMBL" id="JMSN01000119">
    <property type="protein sequence ID" value="KDN38377.1"/>
    <property type="molecule type" value="Genomic_DNA"/>
</dbReference>
<feature type="region of interest" description="Disordered" evidence="4">
    <location>
        <begin position="37"/>
        <end position="83"/>
    </location>
</feature>
<comment type="subcellular location">
    <subcellularLocation>
        <location evidence="1">Mitochondrion</location>
    </subcellularLocation>
</comment>
<dbReference type="Pfam" id="PF10937">
    <property type="entry name" value="Kgd4-YMR31"/>
    <property type="match status" value="1"/>
</dbReference>
<feature type="compositionally biased region" description="Basic and acidic residues" evidence="4">
    <location>
        <begin position="15"/>
        <end position="25"/>
    </location>
</feature>
<gene>
    <name evidence="5" type="ORF">K437DRAFT_23576</name>
</gene>
<name>A0A066V9I3_TILAU</name>
<dbReference type="HOGENOM" id="CLU_129439_0_0_1"/>
<feature type="region of interest" description="Disordered" evidence="4">
    <location>
        <begin position="1"/>
        <end position="25"/>
    </location>
</feature>
<feature type="compositionally biased region" description="Low complexity" evidence="4">
    <location>
        <begin position="51"/>
        <end position="69"/>
    </location>
</feature>